<dbReference type="OrthoDB" id="194358at2759"/>
<gene>
    <name evidence="4" type="ORF">PGLA1383_LOCUS31014</name>
</gene>
<dbReference type="GO" id="GO:1904108">
    <property type="term" value="P:protein localization to ciliary inversin compartment"/>
    <property type="evidence" value="ECO:0007669"/>
    <property type="project" value="TreeGrafter"/>
</dbReference>
<dbReference type="InterPro" id="IPR036770">
    <property type="entry name" value="Ankyrin_rpt-contain_sf"/>
</dbReference>
<organism evidence="4 5">
    <name type="scientific">Polarella glacialis</name>
    <name type="common">Dinoflagellate</name>
    <dbReference type="NCBI Taxonomy" id="89957"/>
    <lineage>
        <taxon>Eukaryota</taxon>
        <taxon>Sar</taxon>
        <taxon>Alveolata</taxon>
        <taxon>Dinophyceae</taxon>
        <taxon>Suessiales</taxon>
        <taxon>Suessiaceae</taxon>
        <taxon>Polarella</taxon>
    </lineage>
</organism>
<keyword evidence="5" id="KW-1185">Reference proteome</keyword>
<dbReference type="Pfam" id="PF00023">
    <property type="entry name" value="Ank"/>
    <property type="match status" value="1"/>
</dbReference>
<feature type="non-terminal residue" evidence="4">
    <location>
        <position position="929"/>
    </location>
</feature>
<dbReference type="PROSITE" id="PS50297">
    <property type="entry name" value="ANK_REP_REGION"/>
    <property type="match status" value="1"/>
</dbReference>
<dbReference type="GO" id="GO:0005929">
    <property type="term" value="C:cilium"/>
    <property type="evidence" value="ECO:0007669"/>
    <property type="project" value="TreeGrafter"/>
</dbReference>
<comment type="caution">
    <text evidence="4">The sequence shown here is derived from an EMBL/GenBank/DDBJ whole genome shotgun (WGS) entry which is preliminary data.</text>
</comment>
<reference evidence="4" key="1">
    <citation type="submission" date="2021-02" db="EMBL/GenBank/DDBJ databases">
        <authorList>
            <person name="Dougan E. K."/>
            <person name="Rhodes N."/>
            <person name="Thang M."/>
            <person name="Chan C."/>
        </authorList>
    </citation>
    <scope>NUCLEOTIDE SEQUENCE</scope>
</reference>
<evidence type="ECO:0000256" key="1">
    <source>
        <dbReference type="ARBA" id="ARBA00022737"/>
    </source>
</evidence>
<keyword evidence="1" id="KW-0677">Repeat</keyword>
<proteinExistence type="predicted"/>
<dbReference type="Gene3D" id="1.25.40.20">
    <property type="entry name" value="Ankyrin repeat-containing domain"/>
    <property type="match status" value="2"/>
</dbReference>
<protein>
    <submittedName>
        <fullName evidence="4">Uncharacterized protein</fullName>
    </submittedName>
</protein>
<evidence type="ECO:0000313" key="4">
    <source>
        <dbReference type="EMBL" id="CAE8613237.1"/>
    </source>
</evidence>
<feature type="repeat" description="ANK" evidence="3">
    <location>
        <begin position="317"/>
        <end position="349"/>
    </location>
</feature>
<name>A0A813FFJ7_POLGL</name>
<dbReference type="SUPFAM" id="SSF48403">
    <property type="entry name" value="Ankyrin repeat"/>
    <property type="match status" value="1"/>
</dbReference>
<dbReference type="PANTHER" id="PTHR24178:SF9">
    <property type="entry name" value="ANK_REP_REGION DOMAIN-CONTAINING PROTEIN"/>
    <property type="match status" value="1"/>
</dbReference>
<dbReference type="InterPro" id="IPR002110">
    <property type="entry name" value="Ankyrin_rpt"/>
</dbReference>
<evidence type="ECO:0000256" key="2">
    <source>
        <dbReference type="ARBA" id="ARBA00023043"/>
    </source>
</evidence>
<evidence type="ECO:0000313" key="5">
    <source>
        <dbReference type="Proteomes" id="UP000654075"/>
    </source>
</evidence>
<sequence length="929" mass="103555">MSCCGGGGAPKSHASDGRMAAAAALEMTFPMYVMPLQTALELTETPPHQDLLQQGKLIEATDDMEIIFLSHPWVANGTPDPEFKQFSVFQGALKNLFIGMKIQICPGAAGMLPLFDADNRLTQNNKQHGLASAYLWYDYFGIPQIVERTEDQNVGAELQKAVDSIPAYIARCQHFFILAPPMMHVHRGYLVNTQAWSERGWCRTELACWALHGDRPCYNMVSPTLIFETTPSGWILCPPRFGNFAVEADRATVNKLIGIMIEHRVEFLRENMDEQFEFRLLNALQCHMATLRKAKTDLDAWLKDFCFQSPTEAAPPYGWTPIHLAAVQGNVAIIDALVERSADVNAKTTKKCKTLLYSSKGKTPLMLAALYISDEEHGSGSVVGNLGCFGQDSEGFSYNVLHNAARGAMQGPALAERLVALKLSLETREGSTGGSHLLNLLTRKGANPDDENKFGFSMTKNIAGVGNPELLKLCLERGGRHDASFKAKFPVSLLFSGMRLKKRMDKQFHYLTHLVARIEGSVPLHQAAEMGNVEGIRSLSLGQERRQLKSYEEEDGQLSGNFDDMLAKYEDGSMKLVDFDLTAEINICQGRKAGLAFRVSSSGRFCVFYLSLNAGSSKSSLFFRDVGAMPQSDPRGFSFSRDSSESVGEEADRELMSEIVDPGWHTFRVRAMGDGLTFFFDSALIKHVDVESTGYQPGTVGLWASSSHAKIRAVVVSNLEAVTSVLQDSRRTFEACKRHMEDSIRISKSNELRKRNAARLIQRYTRFNLNLLKIRLKPYEEAEESGCEAETRANSLLTWMAVLNFLNRCETTSRDVDLRAKQNAVYLMQLDQVSPPPPAPPSTDPDHVEDDLQLAYVKAHWEYRRDSEKAGHAILGKEKFDEMRLQANGPAKLGKKLLAQSYLEQASQAPSEAEYQAIVRRAWVLEHDW</sequence>
<dbReference type="PROSITE" id="PS50088">
    <property type="entry name" value="ANK_REPEAT"/>
    <property type="match status" value="1"/>
</dbReference>
<dbReference type="SMART" id="SM00248">
    <property type="entry name" value="ANK"/>
    <property type="match status" value="2"/>
</dbReference>
<dbReference type="Proteomes" id="UP000654075">
    <property type="component" value="Unassembled WGS sequence"/>
</dbReference>
<keyword evidence="2 3" id="KW-0040">ANK repeat</keyword>
<dbReference type="EMBL" id="CAJNNV010025222">
    <property type="protein sequence ID" value="CAE8613237.1"/>
    <property type="molecule type" value="Genomic_DNA"/>
</dbReference>
<dbReference type="AlphaFoldDB" id="A0A813FFJ7"/>
<dbReference type="Gene3D" id="2.60.120.560">
    <property type="entry name" value="Exo-inulinase, domain 1"/>
    <property type="match status" value="1"/>
</dbReference>
<accession>A0A813FFJ7</accession>
<dbReference type="PANTHER" id="PTHR24178">
    <property type="entry name" value="MOLTING PROTEIN MLT-4"/>
    <property type="match status" value="1"/>
</dbReference>
<evidence type="ECO:0000256" key="3">
    <source>
        <dbReference type="PROSITE-ProRule" id="PRU00023"/>
    </source>
</evidence>